<dbReference type="PANTHER" id="PTHR37067">
    <property type="entry name" value="PX DOMAIN-CONTAINING PROTEIN"/>
    <property type="match status" value="1"/>
</dbReference>
<dbReference type="InParanoid" id="M4BT51"/>
<evidence type="ECO:0000313" key="1">
    <source>
        <dbReference type="EnsemblProtists" id="HpaP809636"/>
    </source>
</evidence>
<keyword evidence="2" id="KW-1185">Reference proteome</keyword>
<accession>M4BT51</accession>
<name>M4BT51_HYAAE</name>
<reference evidence="2" key="1">
    <citation type="journal article" date="2010" name="Science">
        <title>Signatures of adaptation to obligate biotrophy in the Hyaloperonospora arabidopsidis genome.</title>
        <authorList>
            <person name="Baxter L."/>
            <person name="Tripathy S."/>
            <person name="Ishaque N."/>
            <person name="Boot N."/>
            <person name="Cabral A."/>
            <person name="Kemen E."/>
            <person name="Thines M."/>
            <person name="Ah-Fong A."/>
            <person name="Anderson R."/>
            <person name="Badejoko W."/>
            <person name="Bittner-Eddy P."/>
            <person name="Boore J.L."/>
            <person name="Chibucos M.C."/>
            <person name="Coates M."/>
            <person name="Dehal P."/>
            <person name="Delehaunty K."/>
            <person name="Dong S."/>
            <person name="Downton P."/>
            <person name="Dumas B."/>
            <person name="Fabro G."/>
            <person name="Fronick C."/>
            <person name="Fuerstenberg S.I."/>
            <person name="Fulton L."/>
            <person name="Gaulin E."/>
            <person name="Govers F."/>
            <person name="Hughes L."/>
            <person name="Humphray S."/>
            <person name="Jiang R.H."/>
            <person name="Judelson H."/>
            <person name="Kamoun S."/>
            <person name="Kyung K."/>
            <person name="Meijer H."/>
            <person name="Minx P."/>
            <person name="Morris P."/>
            <person name="Nelson J."/>
            <person name="Phuntumart V."/>
            <person name="Qutob D."/>
            <person name="Rehmany A."/>
            <person name="Rougon-Cardoso A."/>
            <person name="Ryden P."/>
            <person name="Torto-Alalibo T."/>
            <person name="Studholme D."/>
            <person name="Wang Y."/>
            <person name="Win J."/>
            <person name="Wood J."/>
            <person name="Clifton S.W."/>
            <person name="Rogers J."/>
            <person name="Van den Ackerveken G."/>
            <person name="Jones J.D."/>
            <person name="McDowell J.M."/>
            <person name="Beynon J."/>
            <person name="Tyler B.M."/>
        </authorList>
    </citation>
    <scope>NUCLEOTIDE SEQUENCE [LARGE SCALE GENOMIC DNA]</scope>
    <source>
        <strain evidence="2">Emoy2</strain>
    </source>
</reference>
<dbReference type="EnsemblProtists" id="HpaT809636">
    <property type="protein sequence ID" value="HpaP809636"/>
    <property type="gene ID" value="HpaG809636"/>
</dbReference>
<dbReference type="STRING" id="559515.M4BT51"/>
<evidence type="ECO:0000313" key="2">
    <source>
        <dbReference type="Proteomes" id="UP000011713"/>
    </source>
</evidence>
<dbReference type="HOGENOM" id="CLU_061692_0_0_1"/>
<dbReference type="VEuPathDB" id="FungiDB:HpaG809636"/>
<organism evidence="1 2">
    <name type="scientific">Hyaloperonospora arabidopsidis (strain Emoy2)</name>
    <name type="common">Downy mildew agent</name>
    <name type="synonym">Peronospora arabidopsidis</name>
    <dbReference type="NCBI Taxonomy" id="559515"/>
    <lineage>
        <taxon>Eukaryota</taxon>
        <taxon>Sar</taxon>
        <taxon>Stramenopiles</taxon>
        <taxon>Oomycota</taxon>
        <taxon>Peronosporomycetes</taxon>
        <taxon>Peronosporales</taxon>
        <taxon>Peronosporaceae</taxon>
        <taxon>Hyaloperonospora</taxon>
    </lineage>
</organism>
<reference evidence="1" key="2">
    <citation type="submission" date="2015-06" db="UniProtKB">
        <authorList>
            <consortium name="EnsemblProtists"/>
        </authorList>
    </citation>
    <scope>IDENTIFICATION</scope>
    <source>
        <strain evidence="1">Emoy2</strain>
    </source>
</reference>
<proteinExistence type="predicted"/>
<dbReference type="Proteomes" id="UP000011713">
    <property type="component" value="Unassembled WGS sequence"/>
</dbReference>
<dbReference type="PANTHER" id="PTHR37067:SF3">
    <property type="entry name" value="PX DOMAIN-CONTAINING PROTEIN"/>
    <property type="match status" value="1"/>
</dbReference>
<sequence length="309" mass="35540">MSVNDMDKQQHHHAALSSYELVVKSKDAKGSATCWCLFCVHEGHDEVEVVQNGRKRKRTGNIQMFTVPFYLHKYRSHLESQHANSWALYKNMSNAEKALYFAIKIMLSNTLHRHIALKDDTLMYDISARIFKTIISDLVFRDDEVLADSDVDDDSEDDVANTLVKKAKEKPNSLKLFVKKRNDVDWYRITIKNVMRFNLAMGHVWVGLSFRQTASAIEHAGDHKKTAKLTVLNDKIVGQYVRVLVEASLQDISDMMGDMSVWAVLLAFDSSMHRDQSFLRHSRCNFASKVSFATSIWSRFRCSIATRRK</sequence>
<dbReference type="OMA" id="LMYDISA"/>
<dbReference type="AlphaFoldDB" id="M4BT51"/>
<dbReference type="EMBL" id="JH597821">
    <property type="status" value="NOT_ANNOTATED_CDS"/>
    <property type="molecule type" value="Genomic_DNA"/>
</dbReference>
<protein>
    <submittedName>
        <fullName evidence="1">Uncharacterized protein</fullName>
    </submittedName>
</protein>